<dbReference type="CDD" id="cd17502">
    <property type="entry name" value="MFS_Azr1_MDR_like"/>
    <property type="match status" value="1"/>
</dbReference>
<dbReference type="InterPro" id="IPR036259">
    <property type="entry name" value="MFS_trans_sf"/>
</dbReference>
<dbReference type="EMBL" id="JAHCVI010000003">
    <property type="protein sequence ID" value="KAG7288063.1"/>
    <property type="molecule type" value="Genomic_DNA"/>
</dbReference>
<dbReference type="InterPro" id="IPR011701">
    <property type="entry name" value="MFS"/>
</dbReference>
<name>A0AAD4I0K9_9PEZI</name>
<dbReference type="GO" id="GO:0005886">
    <property type="term" value="C:plasma membrane"/>
    <property type="evidence" value="ECO:0007669"/>
    <property type="project" value="TreeGrafter"/>
</dbReference>
<feature type="compositionally biased region" description="Polar residues" evidence="6">
    <location>
        <begin position="578"/>
        <end position="587"/>
    </location>
</feature>
<feature type="region of interest" description="Disordered" evidence="6">
    <location>
        <begin position="1"/>
        <end position="46"/>
    </location>
</feature>
<dbReference type="PANTHER" id="PTHR23501">
    <property type="entry name" value="MAJOR FACILITATOR SUPERFAMILY"/>
    <property type="match status" value="1"/>
</dbReference>
<feature type="transmembrane region" description="Helical" evidence="7">
    <location>
        <begin position="523"/>
        <end position="543"/>
    </location>
</feature>
<feature type="transmembrane region" description="Helical" evidence="7">
    <location>
        <begin position="150"/>
        <end position="174"/>
    </location>
</feature>
<organism evidence="9 10">
    <name type="scientific">Staphylotrichum longicolle</name>
    <dbReference type="NCBI Taxonomy" id="669026"/>
    <lineage>
        <taxon>Eukaryota</taxon>
        <taxon>Fungi</taxon>
        <taxon>Dikarya</taxon>
        <taxon>Ascomycota</taxon>
        <taxon>Pezizomycotina</taxon>
        <taxon>Sordariomycetes</taxon>
        <taxon>Sordariomycetidae</taxon>
        <taxon>Sordariales</taxon>
        <taxon>Chaetomiaceae</taxon>
        <taxon>Staphylotrichum</taxon>
    </lineage>
</organism>
<evidence type="ECO:0000256" key="4">
    <source>
        <dbReference type="ARBA" id="ARBA00022989"/>
    </source>
</evidence>
<keyword evidence="2" id="KW-0813">Transport</keyword>
<feature type="transmembrane region" description="Helical" evidence="7">
    <location>
        <begin position="255"/>
        <end position="273"/>
    </location>
</feature>
<feature type="domain" description="Major facilitator superfamily (MFS) profile" evidence="8">
    <location>
        <begin position="60"/>
        <end position="546"/>
    </location>
</feature>
<evidence type="ECO:0000256" key="7">
    <source>
        <dbReference type="SAM" id="Phobius"/>
    </source>
</evidence>
<dbReference type="PANTHER" id="PTHR23501:SF201">
    <property type="entry name" value="MFS AFLATOXIN EFFLUX PUMP"/>
    <property type="match status" value="1"/>
</dbReference>
<feature type="compositionally biased region" description="Polar residues" evidence="6">
    <location>
        <begin position="1"/>
        <end position="18"/>
    </location>
</feature>
<evidence type="ECO:0000256" key="5">
    <source>
        <dbReference type="ARBA" id="ARBA00023136"/>
    </source>
</evidence>
<feature type="region of interest" description="Disordered" evidence="6">
    <location>
        <begin position="548"/>
        <end position="689"/>
    </location>
</feature>
<feature type="compositionally biased region" description="Pro residues" evidence="6">
    <location>
        <begin position="554"/>
        <end position="574"/>
    </location>
</feature>
<feature type="transmembrane region" description="Helical" evidence="7">
    <location>
        <begin position="95"/>
        <end position="113"/>
    </location>
</feature>
<dbReference type="Gene3D" id="1.20.1720.10">
    <property type="entry name" value="Multidrug resistance protein D"/>
    <property type="match status" value="1"/>
</dbReference>
<keyword evidence="5 7" id="KW-0472">Membrane</keyword>
<evidence type="ECO:0000259" key="8">
    <source>
        <dbReference type="PROSITE" id="PS50850"/>
    </source>
</evidence>
<dbReference type="FunFam" id="1.20.1250.20:FF:000196">
    <property type="entry name" value="MFS toxin efflux pump (AflT)"/>
    <property type="match status" value="1"/>
</dbReference>
<feature type="region of interest" description="Disordered" evidence="6">
    <location>
        <begin position="705"/>
        <end position="735"/>
    </location>
</feature>
<protein>
    <recommendedName>
        <fullName evidence="8">Major facilitator superfamily (MFS) profile domain-containing protein</fullName>
    </recommendedName>
</protein>
<evidence type="ECO:0000256" key="1">
    <source>
        <dbReference type="ARBA" id="ARBA00004141"/>
    </source>
</evidence>
<feature type="transmembrane region" description="Helical" evidence="7">
    <location>
        <begin position="285"/>
        <end position="305"/>
    </location>
</feature>
<dbReference type="InterPro" id="IPR020846">
    <property type="entry name" value="MFS_dom"/>
</dbReference>
<evidence type="ECO:0000313" key="9">
    <source>
        <dbReference type="EMBL" id="KAG7288063.1"/>
    </source>
</evidence>
<feature type="compositionally biased region" description="Basic and acidic residues" evidence="6">
    <location>
        <begin position="625"/>
        <end position="637"/>
    </location>
</feature>
<reference evidence="9" key="1">
    <citation type="submission" date="2023-02" db="EMBL/GenBank/DDBJ databases">
        <authorList>
            <person name="Palmer J.M."/>
        </authorList>
    </citation>
    <scope>NUCLEOTIDE SEQUENCE</scope>
    <source>
        <strain evidence="9">FW57</strain>
    </source>
</reference>
<keyword evidence="4 7" id="KW-1133">Transmembrane helix</keyword>
<dbReference type="FunFam" id="1.20.1720.10:FF:000012">
    <property type="entry name" value="MFS toxin efflux pump (AflT)"/>
    <property type="match status" value="1"/>
</dbReference>
<dbReference type="Pfam" id="PF07690">
    <property type="entry name" value="MFS_1"/>
    <property type="match status" value="1"/>
</dbReference>
<accession>A0AAD4I0K9</accession>
<feature type="transmembrane region" description="Helical" evidence="7">
    <location>
        <begin position="359"/>
        <end position="376"/>
    </location>
</feature>
<evidence type="ECO:0000256" key="2">
    <source>
        <dbReference type="ARBA" id="ARBA00022448"/>
    </source>
</evidence>
<feature type="transmembrane region" description="Helical" evidence="7">
    <location>
        <begin position="383"/>
        <end position="404"/>
    </location>
</feature>
<sequence>MAAESQSLASIGSAQSGQAVRADGQGESSDAEKLTPSQPPPGAPGEDDLFQPRSVRFWLTLLCNFLALFLVALDRTIIATAVPRISDEFQALGDIGWYGSSYMLTTACAQLLFGRIYKFYDMKWCFLTSIVVFEIGSAICGAAPNSTAFIVGRAIAGLGSAGIFSGCLLIMIPMIPLHRRPAFQGLFGMVFGIASVMGPLIGGGFTGGVTWRWCFYINLPIGAVALIFMVFFWNPPKEKHPPAQFATHFKRLDPLGMFFFLPGVVCLFIAFQWGGSTYEWNEWRIILLLVIFAACTAAFVAVQILKPETASVPPKVITQRSVAFGTGFTFFLAGSMLMLVYYVPVWFQTVKQVDPIKSGIYTLPLVLSLVVSSIASGGITQKIGYYVPSMLVAPAIMSIGEGLLSTLDRNSPTSHWVAFQFLAGFGLGFGMQTSGLAIQTVLPREDVSTGIAINFFVQQLGGAVFTSVGQTILTNMLVSELSHLPGFDPKLIVKEGATKLSALVPPEDVSVVIDAYNHACRHIFLASMGLAFASLLCAFGMEWKSIKKGKNKPPGAPGPPGPPKPSSAPSPHDGPPAESSSSTNGSTGPIPGKPFFEGSSTKGHSRTKSSSRSSRKGSILLRSKSKAESKSGEKQGKPETSSSRKHHGGIFFSKTTAAPSERSGTITSGHHGQRPPSSSAGLSLAGAERDKKDDLLAGALRDWARYSKAAEDEKKDGERPHTAATEREERERGDV</sequence>
<keyword evidence="10" id="KW-1185">Reference proteome</keyword>
<feature type="compositionally biased region" description="Low complexity" evidence="6">
    <location>
        <begin position="677"/>
        <end position="686"/>
    </location>
</feature>
<feature type="compositionally biased region" description="Basic residues" evidence="6">
    <location>
        <begin position="603"/>
        <end position="615"/>
    </location>
</feature>
<comment type="subcellular location">
    <subcellularLocation>
        <location evidence="1">Membrane</location>
        <topology evidence="1">Multi-pass membrane protein</topology>
    </subcellularLocation>
</comment>
<comment type="caution">
    <text evidence="9">The sequence shown here is derived from an EMBL/GenBank/DDBJ whole genome shotgun (WGS) entry which is preliminary data.</text>
</comment>
<feature type="transmembrane region" description="Helical" evidence="7">
    <location>
        <begin position="416"/>
        <end position="438"/>
    </location>
</feature>
<dbReference type="AlphaFoldDB" id="A0AAD4I0K9"/>
<evidence type="ECO:0000313" key="10">
    <source>
        <dbReference type="Proteomes" id="UP001197093"/>
    </source>
</evidence>
<dbReference type="PROSITE" id="PS50850">
    <property type="entry name" value="MFS"/>
    <property type="match status" value="1"/>
</dbReference>
<gene>
    <name evidence="9" type="ORF">NEMBOFW57_007583</name>
</gene>
<dbReference type="SUPFAM" id="SSF103473">
    <property type="entry name" value="MFS general substrate transporter"/>
    <property type="match status" value="1"/>
</dbReference>
<feature type="transmembrane region" description="Helical" evidence="7">
    <location>
        <begin position="125"/>
        <end position="144"/>
    </location>
</feature>
<feature type="compositionally biased region" description="Polar residues" evidence="6">
    <location>
        <begin position="653"/>
        <end position="670"/>
    </location>
</feature>
<dbReference type="GO" id="GO:0022857">
    <property type="term" value="F:transmembrane transporter activity"/>
    <property type="evidence" value="ECO:0007669"/>
    <property type="project" value="InterPro"/>
</dbReference>
<dbReference type="Proteomes" id="UP001197093">
    <property type="component" value="Unassembled WGS sequence"/>
</dbReference>
<feature type="transmembrane region" description="Helical" evidence="7">
    <location>
        <begin position="326"/>
        <end position="347"/>
    </location>
</feature>
<feature type="transmembrane region" description="Helical" evidence="7">
    <location>
        <begin position="57"/>
        <end position="83"/>
    </location>
</feature>
<evidence type="ECO:0000256" key="3">
    <source>
        <dbReference type="ARBA" id="ARBA00022692"/>
    </source>
</evidence>
<dbReference type="Gene3D" id="1.20.1250.20">
    <property type="entry name" value="MFS general substrate transporter like domains"/>
    <property type="match status" value="1"/>
</dbReference>
<keyword evidence="3 7" id="KW-0812">Transmembrane</keyword>
<evidence type="ECO:0000256" key="6">
    <source>
        <dbReference type="SAM" id="MobiDB-lite"/>
    </source>
</evidence>
<proteinExistence type="predicted"/>
<feature type="transmembrane region" description="Helical" evidence="7">
    <location>
        <begin position="186"/>
        <end position="209"/>
    </location>
</feature>
<feature type="transmembrane region" description="Helical" evidence="7">
    <location>
        <begin position="450"/>
        <end position="473"/>
    </location>
</feature>
<feature type="transmembrane region" description="Helical" evidence="7">
    <location>
        <begin position="215"/>
        <end position="234"/>
    </location>
</feature>